<reference evidence="1" key="1">
    <citation type="submission" date="2021-10" db="EMBL/GenBank/DDBJ databases">
        <authorList>
            <person name="Piombo E."/>
        </authorList>
    </citation>
    <scope>NUCLEOTIDE SEQUENCE</scope>
</reference>
<organism evidence="1 2">
    <name type="scientific">Clonostachys solani</name>
    <dbReference type="NCBI Taxonomy" id="160281"/>
    <lineage>
        <taxon>Eukaryota</taxon>
        <taxon>Fungi</taxon>
        <taxon>Dikarya</taxon>
        <taxon>Ascomycota</taxon>
        <taxon>Pezizomycotina</taxon>
        <taxon>Sordariomycetes</taxon>
        <taxon>Hypocreomycetidae</taxon>
        <taxon>Hypocreales</taxon>
        <taxon>Bionectriaceae</taxon>
        <taxon>Clonostachys</taxon>
    </lineage>
</organism>
<protein>
    <submittedName>
        <fullName evidence="1">Uncharacterized protein</fullName>
    </submittedName>
</protein>
<sequence length="78" mass="9093">MKTDICRIIENTDRDIAITQRLERMQDQLSYIVKDTETSKHTLTARLEALPSSISEKLQGKLTGVFHLFQNIKLFRRS</sequence>
<gene>
    <name evidence="1" type="ORF">CSOL1703_00017048</name>
</gene>
<keyword evidence="2" id="KW-1185">Reference proteome</keyword>
<evidence type="ECO:0000313" key="2">
    <source>
        <dbReference type="Proteomes" id="UP000775872"/>
    </source>
</evidence>
<dbReference type="EMBL" id="CABFOC020000054">
    <property type="protein sequence ID" value="CAH0055145.1"/>
    <property type="molecule type" value="Genomic_DNA"/>
</dbReference>
<evidence type="ECO:0000313" key="1">
    <source>
        <dbReference type="EMBL" id="CAH0055145.1"/>
    </source>
</evidence>
<comment type="caution">
    <text evidence="1">The sequence shown here is derived from an EMBL/GenBank/DDBJ whole genome shotgun (WGS) entry which is preliminary data.</text>
</comment>
<proteinExistence type="predicted"/>
<accession>A0A9N9ZH57</accession>
<name>A0A9N9ZH57_9HYPO</name>
<dbReference type="AlphaFoldDB" id="A0A9N9ZH57"/>
<dbReference type="Proteomes" id="UP000775872">
    <property type="component" value="Unassembled WGS sequence"/>
</dbReference>